<gene>
    <name evidence="2" type="ORF">B0I33_107313</name>
</gene>
<dbReference type="Pfam" id="PF00300">
    <property type="entry name" value="His_Phos_1"/>
    <property type="match status" value="1"/>
</dbReference>
<accession>A0A2T0LT00</accession>
<feature type="region of interest" description="Disordered" evidence="1">
    <location>
        <begin position="28"/>
        <end position="53"/>
    </location>
</feature>
<dbReference type="GO" id="GO:0016791">
    <property type="term" value="F:phosphatase activity"/>
    <property type="evidence" value="ECO:0007669"/>
    <property type="project" value="TreeGrafter"/>
</dbReference>
<dbReference type="Proteomes" id="UP000238362">
    <property type="component" value="Unassembled WGS sequence"/>
</dbReference>
<name>A0A2T0LT00_9PSEU</name>
<protein>
    <submittedName>
        <fullName evidence="2">Putative phosphoglycerate mutase</fullName>
    </submittedName>
</protein>
<dbReference type="PANTHER" id="PTHR48100:SF1">
    <property type="entry name" value="HISTIDINE PHOSPHATASE FAMILY PROTEIN-RELATED"/>
    <property type="match status" value="1"/>
</dbReference>
<dbReference type="OrthoDB" id="9783269at2"/>
<dbReference type="SUPFAM" id="SSF53254">
    <property type="entry name" value="Phosphoglycerate mutase-like"/>
    <property type="match status" value="1"/>
</dbReference>
<evidence type="ECO:0000256" key="1">
    <source>
        <dbReference type="SAM" id="MobiDB-lite"/>
    </source>
</evidence>
<dbReference type="RefSeq" id="WP_106180108.1">
    <property type="nucleotide sequence ID" value="NZ_PVNH01000007.1"/>
</dbReference>
<comment type="caution">
    <text evidence="2">The sequence shown here is derived from an EMBL/GenBank/DDBJ whole genome shotgun (WGS) entry which is preliminary data.</text>
</comment>
<dbReference type="PANTHER" id="PTHR48100">
    <property type="entry name" value="BROAD-SPECIFICITY PHOSPHATASE YOR283W-RELATED"/>
    <property type="match status" value="1"/>
</dbReference>
<dbReference type="GO" id="GO:0005737">
    <property type="term" value="C:cytoplasm"/>
    <property type="evidence" value="ECO:0007669"/>
    <property type="project" value="TreeGrafter"/>
</dbReference>
<dbReference type="InterPro" id="IPR013078">
    <property type="entry name" value="His_Pase_superF_clade-1"/>
</dbReference>
<organism evidence="2 3">
    <name type="scientific">Prauserella shujinwangii</name>
    <dbReference type="NCBI Taxonomy" id="1453103"/>
    <lineage>
        <taxon>Bacteria</taxon>
        <taxon>Bacillati</taxon>
        <taxon>Actinomycetota</taxon>
        <taxon>Actinomycetes</taxon>
        <taxon>Pseudonocardiales</taxon>
        <taxon>Pseudonocardiaceae</taxon>
        <taxon>Prauserella</taxon>
    </lineage>
</organism>
<dbReference type="CDD" id="cd07067">
    <property type="entry name" value="HP_PGM_like"/>
    <property type="match status" value="1"/>
</dbReference>
<dbReference type="InterPro" id="IPR050275">
    <property type="entry name" value="PGM_Phosphatase"/>
</dbReference>
<evidence type="ECO:0000313" key="2">
    <source>
        <dbReference type="EMBL" id="PRX46735.1"/>
    </source>
</evidence>
<dbReference type="SMART" id="SM00855">
    <property type="entry name" value="PGAM"/>
    <property type="match status" value="1"/>
</dbReference>
<dbReference type="InterPro" id="IPR029033">
    <property type="entry name" value="His_PPase_superfam"/>
</dbReference>
<dbReference type="AlphaFoldDB" id="A0A2T0LT00"/>
<dbReference type="EMBL" id="PVNH01000007">
    <property type="protein sequence ID" value="PRX46735.1"/>
    <property type="molecule type" value="Genomic_DNA"/>
</dbReference>
<dbReference type="Gene3D" id="3.40.50.1240">
    <property type="entry name" value="Phosphoglycerate mutase-like"/>
    <property type="match status" value="1"/>
</dbReference>
<reference evidence="2 3" key="1">
    <citation type="submission" date="2018-03" db="EMBL/GenBank/DDBJ databases">
        <title>Genomic Encyclopedia of Type Strains, Phase III (KMG-III): the genomes of soil and plant-associated and newly described type strains.</title>
        <authorList>
            <person name="Whitman W."/>
        </authorList>
    </citation>
    <scope>NUCLEOTIDE SEQUENCE [LARGE SCALE GENOMIC DNA]</scope>
    <source>
        <strain evidence="2 3">CGMCC 4.7125</strain>
    </source>
</reference>
<sequence length="223" mass="24507">MTTDEQREYRQFRFQPPPEATRVLLVRHGESAPARPDSPFPLVGGQGDPELAPEGRAQAERVGNRLATEPIDAIYVTPLRRTAETAAPLAERLGLRPSVEEDLREVHLGEWEGGLYRKHLADGHPLAQRLRAEQRWDVIPGAERAEAFAARVRGAVERLAAAHRGHRLAVFTHGGVIGQALALATDSRPFAFIGADNGSISELVIVGETWIVRRFNDTAHLTG</sequence>
<keyword evidence="3" id="KW-1185">Reference proteome</keyword>
<evidence type="ECO:0000313" key="3">
    <source>
        <dbReference type="Proteomes" id="UP000238362"/>
    </source>
</evidence>
<proteinExistence type="predicted"/>